<proteinExistence type="predicted"/>
<gene>
    <name evidence="2" type="ORF">ACFQDL_11725</name>
</gene>
<sequence>MDCLQRTLDRFLDELSPVHLEEAFSDFCSGWGSRDKKYWRLYRKQFNRKLDRREFHHRFTALFVEELRGKG</sequence>
<protein>
    <submittedName>
        <fullName evidence="2">Type VI secretion system-associated FHA domain protein</fullName>
    </submittedName>
</protein>
<evidence type="ECO:0000313" key="3">
    <source>
        <dbReference type="Proteomes" id="UP001596422"/>
    </source>
</evidence>
<dbReference type="Proteomes" id="UP001596422">
    <property type="component" value="Unassembled WGS sequence"/>
</dbReference>
<keyword evidence="3" id="KW-1185">Reference proteome</keyword>
<name>A0ABW1ZZN8_9GAMM</name>
<dbReference type="Pfam" id="PF20232">
    <property type="entry name" value="T6SS_FHA_C"/>
    <property type="match status" value="1"/>
</dbReference>
<accession>A0ABW1ZZN8</accession>
<dbReference type="InterPro" id="IPR046883">
    <property type="entry name" value="T6SS_FHA_C"/>
</dbReference>
<reference evidence="3" key="1">
    <citation type="journal article" date="2019" name="Int. J. Syst. Evol. Microbiol.">
        <title>The Global Catalogue of Microorganisms (GCM) 10K type strain sequencing project: providing services to taxonomists for standard genome sequencing and annotation.</title>
        <authorList>
            <consortium name="The Broad Institute Genomics Platform"/>
            <consortium name="The Broad Institute Genome Sequencing Center for Infectious Disease"/>
            <person name="Wu L."/>
            <person name="Ma J."/>
        </authorList>
    </citation>
    <scope>NUCLEOTIDE SEQUENCE [LARGE SCALE GENOMIC DNA]</scope>
    <source>
        <strain evidence="3">NBRC 111756</strain>
    </source>
</reference>
<evidence type="ECO:0000313" key="2">
    <source>
        <dbReference type="EMBL" id="MFC6670672.1"/>
    </source>
</evidence>
<comment type="caution">
    <text evidence="2">The sequence shown here is derived from an EMBL/GenBank/DDBJ whole genome shotgun (WGS) entry which is preliminary data.</text>
</comment>
<evidence type="ECO:0000259" key="1">
    <source>
        <dbReference type="Pfam" id="PF20232"/>
    </source>
</evidence>
<dbReference type="EMBL" id="JBHSWE010000001">
    <property type="protein sequence ID" value="MFC6670672.1"/>
    <property type="molecule type" value="Genomic_DNA"/>
</dbReference>
<dbReference type="RefSeq" id="WP_379909172.1">
    <property type="nucleotide sequence ID" value="NZ_JBHSWE010000001.1"/>
</dbReference>
<organism evidence="2 3">
    <name type="scientific">Marinobacterium aestuariivivens</name>
    <dbReference type="NCBI Taxonomy" id="1698799"/>
    <lineage>
        <taxon>Bacteria</taxon>
        <taxon>Pseudomonadati</taxon>
        <taxon>Pseudomonadota</taxon>
        <taxon>Gammaproteobacteria</taxon>
        <taxon>Oceanospirillales</taxon>
        <taxon>Oceanospirillaceae</taxon>
        <taxon>Marinobacterium</taxon>
    </lineage>
</organism>
<feature type="domain" description="Type VI secretion system FHA" evidence="1">
    <location>
        <begin position="3"/>
        <end position="65"/>
    </location>
</feature>